<protein>
    <submittedName>
        <fullName evidence="2">Uncharacterized protein</fullName>
    </submittedName>
</protein>
<dbReference type="KEGG" id="atz:M5E07_05835"/>
<gene>
    <name evidence="2" type="ORF">M5E07_05835</name>
</gene>
<evidence type="ECO:0000313" key="3">
    <source>
        <dbReference type="Proteomes" id="UP001056716"/>
    </source>
</evidence>
<dbReference type="RefSeq" id="WP_252222866.1">
    <property type="nucleotide sequence ID" value="NZ_CP098732.1"/>
</dbReference>
<dbReference type="Proteomes" id="UP001056716">
    <property type="component" value="Chromosome"/>
</dbReference>
<feature type="transmembrane region" description="Helical" evidence="1">
    <location>
        <begin position="12"/>
        <end position="28"/>
    </location>
</feature>
<keyword evidence="1" id="KW-1133">Transmembrane helix</keyword>
<sequence>MDFIQQHLTEILSILGVILASGIGITIYQSRNNNSKKVVQKGIQAGGDVAGGDIDKSVKK</sequence>
<accession>A0AAE9S1I8</accession>
<evidence type="ECO:0000313" key="2">
    <source>
        <dbReference type="EMBL" id="USE84319.1"/>
    </source>
</evidence>
<dbReference type="AlphaFoldDB" id="A0AAE9S1I8"/>
<keyword evidence="1" id="KW-0812">Transmembrane</keyword>
<reference evidence="2" key="1">
    <citation type="submission" date="2022-06" db="EMBL/GenBank/DDBJ databases">
        <title>Isolation, identification and characterization of iprodione-degrading strains in Lhasa, Tibet.</title>
        <authorList>
            <person name="Pan H."/>
        </authorList>
    </citation>
    <scope>NUCLEOTIDE SEQUENCE</scope>
    <source>
        <strain evidence="2">Y-23</strain>
    </source>
</reference>
<name>A0AAE9S1I8_9GAMM</name>
<evidence type="ECO:0000256" key="1">
    <source>
        <dbReference type="SAM" id="Phobius"/>
    </source>
</evidence>
<dbReference type="EMBL" id="CP098732">
    <property type="protein sequence ID" value="USE84319.1"/>
    <property type="molecule type" value="Genomic_DNA"/>
</dbReference>
<keyword evidence="1" id="KW-0472">Membrane</keyword>
<organism evidence="2 3">
    <name type="scientific">Acinetobacter tibetensis</name>
    <dbReference type="NCBI Taxonomy" id="2943497"/>
    <lineage>
        <taxon>Bacteria</taxon>
        <taxon>Pseudomonadati</taxon>
        <taxon>Pseudomonadota</taxon>
        <taxon>Gammaproteobacteria</taxon>
        <taxon>Moraxellales</taxon>
        <taxon>Moraxellaceae</taxon>
        <taxon>Acinetobacter</taxon>
    </lineage>
</organism>
<proteinExistence type="predicted"/>
<keyword evidence="3" id="KW-1185">Reference proteome</keyword>